<sequence length="498" mass="57829">MQIEVRKADMGKEKKRLKVCAYARVSTEASEQENSLENQVSHYTEMIQSNPAYEFAGVYADFGISGFKESRPQFQKMMQDAKNGKIDLIITKSVSRFARNTAIVLKASRELKERNVGIFFELQNINTLTEAGELLLTILAAFAQAESESASESSKMAYLHRIENGEVVAYLERSYGYEKDENGEYRAKEPEASVIREIYDLVIQGVNCTNIARVLNARNIQTVQGAEWTASTVFRIVENEIYKGDVLMQKTFIDGKRHQVQNRGEKAMYYAKDNHPPIVSEKIWEKAQRKLEDMRAERAEHSVIQEFTEENYPYMNHIFCAKCGWPLKPRVYSHRHRLSWDCSGQKRGTKKFCTGIHVLDNDLRKMKIEGNRYFSETVDKYGEVHLKHVGERTWKNKHKKKKFNHKDLYPELNEENYPYYRRLYCARCGSRLGRYISHGTVRWICSSYKRKGQTKCPGVRIPDEIIKGWNLPDGKIYIMGKEDKNGEKHYSYTSESAL</sequence>
<dbReference type="Gene3D" id="3.40.50.1390">
    <property type="entry name" value="Resolvase, N-terminal catalytic domain"/>
    <property type="match status" value="1"/>
</dbReference>
<dbReference type="InterPro" id="IPR050639">
    <property type="entry name" value="SSR_resolvase"/>
</dbReference>
<dbReference type="Pfam" id="PF13408">
    <property type="entry name" value="Zn_ribbon_recom"/>
    <property type="match status" value="1"/>
</dbReference>
<proteinExistence type="predicted"/>
<dbReference type="InterPro" id="IPR036162">
    <property type="entry name" value="Resolvase-like_N_sf"/>
</dbReference>
<dbReference type="Proteomes" id="UP000095439">
    <property type="component" value="Unassembled WGS sequence"/>
</dbReference>
<evidence type="ECO:0000313" key="4">
    <source>
        <dbReference type="Proteomes" id="UP000095439"/>
    </source>
</evidence>
<dbReference type="CDD" id="cd00338">
    <property type="entry name" value="Ser_Recombinase"/>
    <property type="match status" value="1"/>
</dbReference>
<dbReference type="GO" id="GO:0000150">
    <property type="term" value="F:DNA strand exchange activity"/>
    <property type="evidence" value="ECO:0007669"/>
    <property type="project" value="InterPro"/>
</dbReference>
<dbReference type="EMBL" id="CYYY01000001">
    <property type="protein sequence ID" value="CUN35317.1"/>
    <property type="molecule type" value="Genomic_DNA"/>
</dbReference>
<dbReference type="InterPro" id="IPR006119">
    <property type="entry name" value="Resolv_N"/>
</dbReference>
<dbReference type="InterPro" id="IPR038109">
    <property type="entry name" value="DNA_bind_recomb_sf"/>
</dbReference>
<evidence type="ECO:0000313" key="3">
    <source>
        <dbReference type="EMBL" id="CUN35317.1"/>
    </source>
</evidence>
<dbReference type="Gene3D" id="3.90.1750.20">
    <property type="entry name" value="Putative Large Serine Recombinase, Chain B, Domain 2"/>
    <property type="match status" value="1"/>
</dbReference>
<dbReference type="Pfam" id="PF07508">
    <property type="entry name" value="Recombinase"/>
    <property type="match status" value="1"/>
</dbReference>
<dbReference type="SUPFAM" id="SSF53041">
    <property type="entry name" value="Resolvase-like"/>
    <property type="match status" value="1"/>
</dbReference>
<evidence type="ECO:0000259" key="1">
    <source>
        <dbReference type="PROSITE" id="PS51736"/>
    </source>
</evidence>
<dbReference type="SMART" id="SM00857">
    <property type="entry name" value="Resolvase"/>
    <property type="match status" value="1"/>
</dbReference>
<dbReference type="InterPro" id="IPR011109">
    <property type="entry name" value="DNA_bind_recombinase_dom"/>
</dbReference>
<dbReference type="RefSeq" id="WP_081022533.1">
    <property type="nucleotide sequence ID" value="NZ_CABIWY010000001.1"/>
</dbReference>
<dbReference type="AlphaFoldDB" id="A0A173WA31"/>
<feature type="domain" description="Recombinase" evidence="2">
    <location>
        <begin position="174"/>
        <end position="297"/>
    </location>
</feature>
<dbReference type="PANTHER" id="PTHR30461">
    <property type="entry name" value="DNA-INVERTASE FROM LAMBDOID PROPHAGE"/>
    <property type="match status" value="1"/>
</dbReference>
<organism evidence="3 4">
    <name type="scientific">Dorea longicatena</name>
    <dbReference type="NCBI Taxonomy" id="88431"/>
    <lineage>
        <taxon>Bacteria</taxon>
        <taxon>Bacillati</taxon>
        <taxon>Bacillota</taxon>
        <taxon>Clostridia</taxon>
        <taxon>Lachnospirales</taxon>
        <taxon>Lachnospiraceae</taxon>
        <taxon>Dorea</taxon>
    </lineage>
</organism>
<dbReference type="PROSITE" id="PS51736">
    <property type="entry name" value="RECOMBINASES_3"/>
    <property type="match status" value="1"/>
</dbReference>
<dbReference type="GO" id="GO:0003677">
    <property type="term" value="F:DNA binding"/>
    <property type="evidence" value="ECO:0007669"/>
    <property type="project" value="InterPro"/>
</dbReference>
<dbReference type="Pfam" id="PF00239">
    <property type="entry name" value="Resolvase"/>
    <property type="match status" value="1"/>
</dbReference>
<gene>
    <name evidence="3" type="primary">tnpR_1</name>
    <name evidence="3" type="ORF">ERS852423_00094</name>
</gene>
<reference evidence="3 4" key="1">
    <citation type="submission" date="2015-09" db="EMBL/GenBank/DDBJ databases">
        <authorList>
            <consortium name="Pathogen Informatics"/>
        </authorList>
    </citation>
    <scope>NUCLEOTIDE SEQUENCE [LARGE SCALE GENOMIC DNA]</scope>
    <source>
        <strain evidence="3 4">2789STDY5608866</strain>
    </source>
</reference>
<feature type="domain" description="Resolvase/invertase-type recombinase catalytic" evidence="1">
    <location>
        <begin position="18"/>
        <end position="165"/>
    </location>
</feature>
<evidence type="ECO:0000259" key="2">
    <source>
        <dbReference type="PROSITE" id="PS51737"/>
    </source>
</evidence>
<dbReference type="InterPro" id="IPR025827">
    <property type="entry name" value="Zn_ribbon_recom_dom"/>
</dbReference>
<dbReference type="PROSITE" id="PS51737">
    <property type="entry name" value="RECOMBINASE_DNA_BIND"/>
    <property type="match status" value="1"/>
</dbReference>
<accession>A0A173WA31</accession>
<name>A0A173WA31_9FIRM</name>
<dbReference type="PANTHER" id="PTHR30461:SF23">
    <property type="entry name" value="DNA RECOMBINASE-RELATED"/>
    <property type="match status" value="1"/>
</dbReference>
<protein>
    <submittedName>
        <fullName evidence="3">Transposon Tn1000 resolvase</fullName>
    </submittedName>
</protein>